<reference evidence="4" key="1">
    <citation type="submission" date="2024-06" db="EMBL/GenBank/DDBJ databases">
        <authorList>
            <person name="Ryan C."/>
        </authorList>
    </citation>
    <scope>NUCLEOTIDE SEQUENCE [LARGE SCALE GENOMIC DNA]</scope>
</reference>
<evidence type="ECO:0000256" key="1">
    <source>
        <dbReference type="ARBA" id="ARBA00006974"/>
    </source>
</evidence>
<comment type="similarity">
    <text evidence="1">Belongs to the ARG7 family.</text>
</comment>
<dbReference type="AlphaFoldDB" id="A0ABC8Z0Q7"/>
<evidence type="ECO:0000313" key="3">
    <source>
        <dbReference type="EMBL" id="CAL4952942.1"/>
    </source>
</evidence>
<name>A0ABC8Z0Q7_9POAL</name>
<dbReference type="EMBL" id="OZ075128">
    <property type="protein sequence ID" value="CAL4952942.1"/>
    <property type="molecule type" value="Genomic_DNA"/>
</dbReference>
<evidence type="ECO:0000313" key="2">
    <source>
        <dbReference type="EMBL" id="CAL4945809.1"/>
    </source>
</evidence>
<gene>
    <name evidence="2" type="ORF">URODEC1_LOCUS35705</name>
    <name evidence="3" type="ORF">URODEC1_LOCUS39840</name>
</gene>
<organism evidence="3 4">
    <name type="scientific">Urochloa decumbens</name>
    <dbReference type="NCBI Taxonomy" id="240449"/>
    <lineage>
        <taxon>Eukaryota</taxon>
        <taxon>Viridiplantae</taxon>
        <taxon>Streptophyta</taxon>
        <taxon>Embryophyta</taxon>
        <taxon>Tracheophyta</taxon>
        <taxon>Spermatophyta</taxon>
        <taxon>Magnoliopsida</taxon>
        <taxon>Liliopsida</taxon>
        <taxon>Poales</taxon>
        <taxon>Poaceae</taxon>
        <taxon>PACMAD clade</taxon>
        <taxon>Panicoideae</taxon>
        <taxon>Panicodae</taxon>
        <taxon>Paniceae</taxon>
        <taxon>Melinidinae</taxon>
        <taxon>Urochloa</taxon>
    </lineage>
</organism>
<dbReference type="EMBL" id="OZ075127">
    <property type="protein sequence ID" value="CAL4945809.1"/>
    <property type="molecule type" value="Genomic_DNA"/>
</dbReference>
<protein>
    <submittedName>
        <fullName evidence="3">Uncharacterized protein</fullName>
    </submittedName>
</protein>
<dbReference type="Proteomes" id="UP001497457">
    <property type="component" value="Chromosome 17b"/>
</dbReference>
<keyword evidence="4" id="KW-1185">Reference proteome</keyword>
<dbReference type="PANTHER" id="PTHR31374:SF118">
    <property type="entry name" value="OS01G0924966 PROTEIN"/>
    <property type="match status" value="1"/>
</dbReference>
<dbReference type="PANTHER" id="PTHR31374">
    <property type="entry name" value="AUXIN-INDUCED PROTEIN-LIKE-RELATED"/>
    <property type="match status" value="1"/>
</dbReference>
<dbReference type="InterPro" id="IPR003676">
    <property type="entry name" value="SAUR_fam"/>
</dbReference>
<proteinExistence type="inferred from homology"/>
<evidence type="ECO:0000313" key="4">
    <source>
        <dbReference type="Proteomes" id="UP001497457"/>
    </source>
</evidence>
<reference evidence="3 4" key="2">
    <citation type="submission" date="2024-10" db="EMBL/GenBank/DDBJ databases">
        <authorList>
            <person name="Ryan C."/>
        </authorList>
    </citation>
    <scope>NUCLEOTIDE SEQUENCE [LARGE SCALE GENOMIC DNA]</scope>
</reference>
<dbReference type="Pfam" id="PF02519">
    <property type="entry name" value="Auxin_inducible"/>
    <property type="match status" value="1"/>
</dbReference>
<accession>A0ABC8Z0Q7</accession>
<sequence length="158" mass="16363">MAAAVTATTSKVGRKSLISRTLQRCKSGLSSGAGGGRASSPAGCFSVYVGPERERFVVRADCASHPLFRRLLDDAEREYGYAAQGPLALPGCDAGEFLDVLWQMENGDADDGELAGGTAAALSPICGLHSGSIKGRAAGYRMLSPRSSSSPAAVGRRR</sequence>
<dbReference type="Proteomes" id="UP001497457">
    <property type="component" value="Chromosome 18b"/>
</dbReference>